<dbReference type="Proteomes" id="UP000461585">
    <property type="component" value="Unassembled WGS sequence"/>
</dbReference>
<dbReference type="PANTHER" id="PTHR35867">
    <property type="entry name" value="PROTEIN RSEC"/>
    <property type="match status" value="1"/>
</dbReference>
<name>A0A7X5HVV5_9FIRM</name>
<accession>A0A7X5HVV5</accession>
<dbReference type="AlphaFoldDB" id="A0A7X5HVV5"/>
<dbReference type="Pfam" id="PF04246">
    <property type="entry name" value="RseC_MucC"/>
    <property type="match status" value="1"/>
</dbReference>
<dbReference type="PANTHER" id="PTHR35867:SF1">
    <property type="entry name" value="PROTEIN RSEC"/>
    <property type="match status" value="1"/>
</dbReference>
<keyword evidence="1" id="KW-0812">Transmembrane</keyword>
<comment type="caution">
    <text evidence="2">The sequence shown here is derived from an EMBL/GenBank/DDBJ whole genome shotgun (WGS) entry which is preliminary data.</text>
</comment>
<dbReference type="InterPro" id="IPR026268">
    <property type="entry name" value="RseC"/>
</dbReference>
<reference evidence="2 3" key="1">
    <citation type="submission" date="2020-01" db="EMBL/GenBank/DDBJ databases">
        <title>Anaeroalcalibacter tamaniensis gen. nov., sp. nov., moderately halophilic strictly anaerobic fermenter bacterium from mud volcano of Taman peninsula.</title>
        <authorList>
            <person name="Frolova A."/>
            <person name="Merkel A.Y."/>
            <person name="Slobodkin A.I."/>
        </authorList>
    </citation>
    <scope>NUCLEOTIDE SEQUENCE [LARGE SCALE GENOMIC DNA]</scope>
    <source>
        <strain evidence="2 3">F-3ap</strain>
    </source>
</reference>
<gene>
    <name evidence="2" type="ORF">GXN74_07605</name>
</gene>
<keyword evidence="1" id="KW-1133">Transmembrane helix</keyword>
<keyword evidence="1" id="KW-0472">Membrane</keyword>
<organism evidence="2 3">
    <name type="scientific">Anaerotalea alkaliphila</name>
    <dbReference type="NCBI Taxonomy" id="2662126"/>
    <lineage>
        <taxon>Bacteria</taxon>
        <taxon>Bacillati</taxon>
        <taxon>Bacillota</taxon>
        <taxon>Clostridia</taxon>
        <taxon>Eubacteriales</taxon>
        <taxon>Anaerotalea</taxon>
    </lineage>
</organism>
<keyword evidence="3" id="KW-1185">Reference proteome</keyword>
<feature type="transmembrane region" description="Helical" evidence="1">
    <location>
        <begin position="70"/>
        <end position="91"/>
    </location>
</feature>
<evidence type="ECO:0000313" key="2">
    <source>
        <dbReference type="EMBL" id="NDL67610.1"/>
    </source>
</evidence>
<evidence type="ECO:0000313" key="3">
    <source>
        <dbReference type="Proteomes" id="UP000461585"/>
    </source>
</evidence>
<dbReference type="InterPro" id="IPR007359">
    <property type="entry name" value="SigmaE_reg_RseC_MucC"/>
</dbReference>
<dbReference type="PIRSF" id="PIRSF004923">
    <property type="entry name" value="RseC"/>
    <property type="match status" value="1"/>
</dbReference>
<feature type="transmembrane region" description="Helical" evidence="1">
    <location>
        <begin position="97"/>
        <end position="118"/>
    </location>
</feature>
<proteinExistence type="predicted"/>
<evidence type="ECO:0000256" key="1">
    <source>
        <dbReference type="SAM" id="Phobius"/>
    </source>
</evidence>
<protein>
    <submittedName>
        <fullName evidence="2">SoxR reducing system RseC family protein</fullName>
    </submittedName>
</protein>
<dbReference type="EMBL" id="JAAEEH010000017">
    <property type="protein sequence ID" value="NDL67610.1"/>
    <property type="molecule type" value="Genomic_DNA"/>
</dbReference>
<dbReference type="RefSeq" id="WP_162370336.1">
    <property type="nucleotide sequence ID" value="NZ_JAAEEH010000017.1"/>
</dbReference>
<sequence>MAELGQVMEIKGNHAIVRLERQEACAKCQACTLGTEVKDMILETENLCGAKVNDIVEVSLDEGNFIKAVAIMYVLPFLGLVAGLGLGYLIGQGINPGLVEIIAVIGGFLLMAVVFLVIRANEPKFRTKKYRPSAVRVAFDGYEDLGVKETEQQSE</sequence>